<gene>
    <name evidence="1" type="ORF">CA54_10640</name>
</gene>
<dbReference type="Proteomes" id="UP000320735">
    <property type="component" value="Unassembled WGS sequence"/>
</dbReference>
<dbReference type="SUPFAM" id="SSF53649">
    <property type="entry name" value="Alkaline phosphatase-like"/>
    <property type="match status" value="1"/>
</dbReference>
<sequence>MFSQQDKLTPCGRTRREFLWQAGGGFAGTALAGMLSADGFFDTPAMAGEGPVASPLAAKQPHFTARAKSVIFLFMYGGPSQVDLWDPKPELVKRSGEVMPNLDNDPLFKVRNPGKLLGSTRTFTPAGESGIPVSDLFPHVANCVDDIAVIRSMYADSFAHGSGLLQMNTGFVRQGNPSCGSWINYGLGTSNQNLPGYVVLLDHRGGPITGPPNWSSGYMPATYQGTQFRTTGAPIVDLRSSIGLSQQRQRDQLDLIGMLNQRHQQQRPGESDLQSRIDSYELAFRMQQHAPEAVDMSAESAATQSLYGLDEKQTEKFGRRCLMARRLVERGVRFVQVYSGGGHSEQTWDAHSNVNKNHEEHCRNTDRPVAGLLQDLKRQGLLDETLVVWTGEFGRTPTAQNGKGRDHSPRGFSAWMAGGGIKGGQTIGATDEFGFAAVENKVHVHDLHATILHLLGLDHELLTYFHGGRDMRLTDVEGRVVRELLA</sequence>
<dbReference type="PANTHER" id="PTHR43737">
    <property type="entry name" value="BLL7424 PROTEIN"/>
    <property type="match status" value="1"/>
</dbReference>
<evidence type="ECO:0000313" key="2">
    <source>
        <dbReference type="Proteomes" id="UP000320735"/>
    </source>
</evidence>
<dbReference type="AlphaFoldDB" id="A0A5C6BL99"/>
<dbReference type="PROSITE" id="PS51318">
    <property type="entry name" value="TAT"/>
    <property type="match status" value="1"/>
</dbReference>
<proteinExistence type="predicted"/>
<dbReference type="InterPro" id="IPR006311">
    <property type="entry name" value="TAT_signal"/>
</dbReference>
<evidence type="ECO:0008006" key="3">
    <source>
        <dbReference type="Google" id="ProtNLM"/>
    </source>
</evidence>
<keyword evidence="2" id="KW-1185">Reference proteome</keyword>
<organism evidence="1 2">
    <name type="scientific">Symmachiella macrocystis</name>
    <dbReference type="NCBI Taxonomy" id="2527985"/>
    <lineage>
        <taxon>Bacteria</taxon>
        <taxon>Pseudomonadati</taxon>
        <taxon>Planctomycetota</taxon>
        <taxon>Planctomycetia</taxon>
        <taxon>Planctomycetales</taxon>
        <taxon>Planctomycetaceae</taxon>
        <taxon>Symmachiella</taxon>
    </lineage>
</organism>
<dbReference type="InterPro" id="IPR017850">
    <property type="entry name" value="Alkaline_phosphatase_core_sf"/>
</dbReference>
<reference evidence="1 2" key="1">
    <citation type="submission" date="2019-02" db="EMBL/GenBank/DDBJ databases">
        <title>Deep-cultivation of Planctomycetes and their phenomic and genomic characterization uncovers novel biology.</title>
        <authorList>
            <person name="Wiegand S."/>
            <person name="Jogler M."/>
            <person name="Boedeker C."/>
            <person name="Pinto D."/>
            <person name="Vollmers J."/>
            <person name="Rivas-Marin E."/>
            <person name="Kohn T."/>
            <person name="Peeters S.H."/>
            <person name="Heuer A."/>
            <person name="Rast P."/>
            <person name="Oberbeckmann S."/>
            <person name="Bunk B."/>
            <person name="Jeske O."/>
            <person name="Meyerdierks A."/>
            <person name="Storesund J.E."/>
            <person name="Kallscheuer N."/>
            <person name="Luecker S."/>
            <person name="Lage O.M."/>
            <person name="Pohl T."/>
            <person name="Merkel B.J."/>
            <person name="Hornburger P."/>
            <person name="Mueller R.-W."/>
            <person name="Bruemmer F."/>
            <person name="Labrenz M."/>
            <person name="Spormann A.M."/>
            <person name="Op Den Camp H."/>
            <person name="Overmann J."/>
            <person name="Amann R."/>
            <person name="Jetten M.S.M."/>
            <person name="Mascher T."/>
            <person name="Medema M.H."/>
            <person name="Devos D.P."/>
            <person name="Kaster A.-K."/>
            <person name="Ovreas L."/>
            <person name="Rohde M."/>
            <person name="Galperin M.Y."/>
            <person name="Jogler C."/>
        </authorList>
    </citation>
    <scope>NUCLEOTIDE SEQUENCE [LARGE SCALE GENOMIC DNA]</scope>
    <source>
        <strain evidence="1 2">CA54</strain>
    </source>
</reference>
<dbReference type="EMBL" id="SJPP01000001">
    <property type="protein sequence ID" value="TWU12241.1"/>
    <property type="molecule type" value="Genomic_DNA"/>
</dbReference>
<evidence type="ECO:0000313" key="1">
    <source>
        <dbReference type="EMBL" id="TWU12241.1"/>
    </source>
</evidence>
<dbReference type="PANTHER" id="PTHR43737:SF1">
    <property type="entry name" value="DUF1501 DOMAIN-CONTAINING PROTEIN"/>
    <property type="match status" value="1"/>
</dbReference>
<name>A0A5C6BL99_9PLAN</name>
<protein>
    <recommendedName>
        <fullName evidence="3">Sulfatase</fullName>
    </recommendedName>
</protein>
<dbReference type="Gene3D" id="3.40.720.10">
    <property type="entry name" value="Alkaline Phosphatase, subunit A"/>
    <property type="match status" value="1"/>
</dbReference>
<comment type="caution">
    <text evidence="1">The sequence shown here is derived from an EMBL/GenBank/DDBJ whole genome shotgun (WGS) entry which is preliminary data.</text>
</comment>
<dbReference type="Pfam" id="PF07394">
    <property type="entry name" value="DUF1501"/>
    <property type="match status" value="1"/>
</dbReference>
<dbReference type="InterPro" id="IPR010869">
    <property type="entry name" value="DUF1501"/>
</dbReference>
<dbReference type="RefSeq" id="WP_146369739.1">
    <property type="nucleotide sequence ID" value="NZ_SJPP01000001.1"/>
</dbReference>
<accession>A0A5C6BL99</accession>
<dbReference type="OrthoDB" id="127333at2"/>